<accession>A0A9W5Y3W3</accession>
<feature type="domain" description="CBM6" evidence="14">
    <location>
        <begin position="1856"/>
        <end position="1989"/>
    </location>
</feature>
<dbReference type="Gene3D" id="2.60.40.1180">
    <property type="entry name" value="Golgi alpha-mannosidase II"/>
    <property type="match status" value="1"/>
</dbReference>
<dbReference type="GO" id="GO:0030246">
    <property type="term" value="F:carbohydrate binding"/>
    <property type="evidence" value="ECO:0007669"/>
    <property type="project" value="InterPro"/>
</dbReference>
<dbReference type="Gene3D" id="3.20.20.300">
    <property type="entry name" value="Glycoside hydrolase, family 3, N-terminal domain"/>
    <property type="match status" value="1"/>
</dbReference>
<dbReference type="InterPro" id="IPR002772">
    <property type="entry name" value="Glyco_hydro_3_C"/>
</dbReference>
<gene>
    <name evidence="15" type="ORF">CFOLD11_31130</name>
</gene>
<feature type="compositionally biased region" description="Low complexity" evidence="11">
    <location>
        <begin position="2231"/>
        <end position="2240"/>
    </location>
</feature>
<dbReference type="Pfam" id="PF16403">
    <property type="entry name" value="Bact_surface_Ig-like"/>
    <property type="match status" value="2"/>
</dbReference>
<evidence type="ECO:0000256" key="11">
    <source>
        <dbReference type="SAM" id="MobiDB-lite"/>
    </source>
</evidence>
<dbReference type="InterPro" id="IPR017853">
    <property type="entry name" value="GH"/>
</dbReference>
<evidence type="ECO:0000256" key="2">
    <source>
        <dbReference type="ARBA" id="ARBA00005336"/>
    </source>
</evidence>
<dbReference type="Gene3D" id="3.20.20.80">
    <property type="entry name" value="Glycosidases"/>
    <property type="match status" value="1"/>
</dbReference>
<feature type="domain" description="CBM6" evidence="14">
    <location>
        <begin position="1252"/>
        <end position="1395"/>
    </location>
</feature>
<keyword evidence="7 10" id="KW-0378">Hydrolase</keyword>
<dbReference type="GO" id="GO:0009251">
    <property type="term" value="P:glucan catabolic process"/>
    <property type="evidence" value="ECO:0007669"/>
    <property type="project" value="TreeGrafter"/>
</dbReference>
<dbReference type="InterPro" id="IPR036881">
    <property type="entry name" value="Glyco_hydro_3_C_sf"/>
</dbReference>
<dbReference type="SUPFAM" id="SSF51445">
    <property type="entry name" value="(Trans)glycosidases"/>
    <property type="match status" value="2"/>
</dbReference>
<dbReference type="Proteomes" id="UP001057868">
    <property type="component" value="Unassembled WGS sequence"/>
</dbReference>
<sequence length="2519" mass="272499">MLKKWLSRFLTATFVTTMVLGNGVSSIVKADETPKYLDSRLSVDERVNDLMSRMTLDEKIGQMVQAERKTATTEDVKNYFLGSILSGGGSLPTPNTAESWANMVDGFQKAASETRLGIPILYGVDAVHGHNNVFGATIFPHNIGLGASGDADIVKKIGQATAEEMRATGVTWTFAPTLGIAHNERWGRTYETFGESSALASKLGEAYVKGLQGEDPSRTLKKNNTVIATAKHYIGEGLTTDGVNQGNAVISNLDETLKNELLPPYIAAINAGARSVMVSYNSINGVKCHGNADLITKVLKQQLGFKGIVVSDYEGIAQLSGTERDQIKQAVNAGIDMAMVPNSWRTFITNLKDLVEKNEVSQDRINDAVTRILKVKFEQGLFEDSYAQRDLLNTVGSQAHRDIARQAVRESLVLLKNDNDIVGKLKDKKNILVAGKSADDIGMQCGGWTITWQGAAGNTTTGTTILQGIKNTVGSDTKVTYNMRGRASADNDVAVVVIGEKPYAETDGDRSPDALKLDSDDLTTLKNIKATNPKLPVVVVLVSGRPLTIADQIGDMDGLVEAWLPGSEGQGVADVLFGNYDFTGKLNITWPWYASDITSKNDDAKDLFKFGYGLKKGQTAALPQKPTQPDNSIAIPGKVEAEAYTSMNGIQSENTSDQGGGKNLGYIDGGDWMNYDVNVAQDGKYKVEFRVASPGGSTDGAQLFLGTKNLTKATVPDTGGWQNWKTVEGVANLKAGKQTLTFKAGNGNFNINWMNFTRIGDYEETGNDNGGGQNPGTTPSGPVIKAGAVEVYMSSSEQSGSMSWYDAPKDLSNTLTKKDNLDITSQDDSKITDIKIDDAKKYQSFLGMGTSFEESTINNISKMSPEKRTEFLKKLVDPVAGAGMSLMRLTIGTADFTGREFYTYYDNVPGTSGPDWYNTTGKGFSIQKDIDYNIVATIKEALKINPSLKLFSSPWTPPGWMKDQTSSSESYENNGKLIKGGKLSDAHIEDAAKYYTRYLEEYAKLGIPIYAMTLQNEPGLQIDYPSCSMTPEQEQKLAIAIKADIAKSDVLKGKDIKIWAFDHNFDSGVSFASQAMNNDAGKAAIDGIAFHDYGGEPTAMTQVHDMFPGHSVNLTERSVWGTSGADRIIQYYRNYAESYNSWVTMLDSNISPEQWTGTPDPTMFVLDANDHNNYWATPEYYITGQFSKFIKPGAVRIDSDYGSKDTVTNVVFKNPDGSLVAVVVNQTENAQSFKLTSSGAQITATIPAKNVATYKWNPIAAEKINKLPGTFNANNFTDASSNIKAEGDHAAYIHDGNYLDYYVNVDEAGLYNMTFETATPWGNYDDGAKKNRQIHVMLGDKELTNVLVQQSAWDNSTWSNYFTVKNTINFTSKGLQKIRFNIDAGEFNIRNIKVEKAVSIYNLPGRIEGKNYINSKGVVIEDNKLGFVDKDDFMEYKVNVAEDGEYTLNLNIASANSVPSFDLYSDNNLVKTVDLQSTGDWKAWKVESTKVNLTKGEHTLKFLVKSGFNLDWISVGAAIGVTNNVINEGQEEGSVISVNLYDGKFADTLTKANWKLENLPSGLDYEVSRIDDTTAKIVLHGSSSLDFDYDKTINVLMAAKEVAGLSDKTYNIGSSFVITANPDVEKIAATSSIPMNTSSVDVTLTGGTLNKDKIGDITLSGPAVDGKYVKLTSVDYLDATHVRLNLTWGAIYYEDLPLVVNVPASAYSDSSNDTTLTTSITCQKSDQKPTPYKVSDKDLTLTEDMAYRAKGSLKSDVQTGNRIDYYLDVPEAGDYTITYTANNNSAITNAIKLSVGEGTNVAGNIATLSFAKFWGGTLSVKDTVRLEAGVQTLRIEVVNGGFTLDSIKISKKQAPQEIKADNADDTTVINADSLFAGSRDKGYAIETKNGVKNIGDTVVGSYMDYSVNVKKAGIYKVSYNYADSVSSVPVAILQDSQGKELGKTKMPSTGDWNKWANSDSTPVYLQAGVQNLRVYVDVDGFNIRSLTLKYTNDNTAPTIYGNDAVVQQGEKPDLIKALGLSVVDDMDGDITSKVTLDDSKLDVNKAGTYEVVASVSDISGNKAEKSFKVTVKEDAIAPVIEGHNAVLPVGATFDPVKDLGLKITDNKDGDITAKAVITHVVDTSKDGVFRVKVSSTDAAGNNSVSFFIVRVLSMGAIDTNDLTINVGDKFNPLDGVKAVDINGDDLTSKVEVVSNNVDTTKAGTYKVVYKVVDREGNVINKERIITVKEVPQQPGDNGNNPGNGGNNNPGDNGNNPGNGGNNNPGDNGNNPGNGGNNNPGDNGNNPGNGGQNNQSGTVITDENGKKIIQVSKIANGKNVVEVKDASKGFTLEVTDTEAIKNGNGSIEVKGSNVDITIPFTTIAKNLLKDGSRIVANFSIEDGKDITKNIKGIKKLYNFSLSVVTGDSKVDIHNFADGKAEISLILTDDELKGLDKNNIAVFYYNESTKKFEIMDTKVEGNKVTFTTPHFSKFIVAEKATTGEQVLPKTGSTVDGNILLILGLMMLALGAGVLVRKRSVK</sequence>
<dbReference type="PRINTS" id="PR00133">
    <property type="entry name" value="GLHYDRLASE3"/>
</dbReference>
<dbReference type="PROSITE" id="PS00775">
    <property type="entry name" value="GLYCOSYL_HYDROL_F3"/>
    <property type="match status" value="1"/>
</dbReference>
<dbReference type="SUPFAM" id="SSF52279">
    <property type="entry name" value="Beta-D-glucan exohydrolase, C-terminal domain"/>
    <property type="match status" value="1"/>
</dbReference>
<dbReference type="CDD" id="cd04080">
    <property type="entry name" value="CBM6_cellulase-like"/>
    <property type="match status" value="3"/>
</dbReference>
<dbReference type="InterPro" id="IPR033453">
    <property type="entry name" value="Glyco_hydro_30_TIM-barrel"/>
</dbReference>
<keyword evidence="5" id="KW-0964">Secreted</keyword>
<dbReference type="Gene3D" id="2.60.120.260">
    <property type="entry name" value="Galactose-binding domain-like"/>
    <property type="match status" value="5"/>
</dbReference>
<evidence type="ECO:0000313" key="15">
    <source>
        <dbReference type="EMBL" id="GKU26286.1"/>
    </source>
</evidence>
<dbReference type="Pfam" id="PF03422">
    <property type="entry name" value="CBM_6"/>
    <property type="match status" value="5"/>
</dbReference>
<name>A0A9W5Y3W3_9CLOT</name>
<comment type="similarity">
    <text evidence="2 10">Belongs to the glycosyl hydrolase 3 family.</text>
</comment>
<dbReference type="EMBL" id="BQXY01000005">
    <property type="protein sequence ID" value="GKU26286.1"/>
    <property type="molecule type" value="Genomic_DNA"/>
</dbReference>
<keyword evidence="6" id="KW-0732">Signal</keyword>
<keyword evidence="16" id="KW-1185">Reference proteome</keyword>
<evidence type="ECO:0000256" key="12">
    <source>
        <dbReference type="SAM" id="Phobius"/>
    </source>
</evidence>
<evidence type="ECO:0000256" key="1">
    <source>
        <dbReference type="ARBA" id="ARBA00000448"/>
    </source>
</evidence>
<dbReference type="InterPro" id="IPR008979">
    <property type="entry name" value="Galactose-bd-like_sf"/>
</dbReference>
<dbReference type="InterPro" id="IPR036962">
    <property type="entry name" value="Glyco_hydro_3_N_sf"/>
</dbReference>
<keyword evidence="9 10" id="KW-0326">Glycosidase</keyword>
<dbReference type="Pfam" id="PF00746">
    <property type="entry name" value="Gram_pos_anchor"/>
    <property type="match status" value="1"/>
</dbReference>
<keyword evidence="12" id="KW-0472">Membrane</keyword>
<dbReference type="InterPro" id="IPR001764">
    <property type="entry name" value="Glyco_hydro_3_N"/>
</dbReference>
<evidence type="ECO:0000256" key="3">
    <source>
        <dbReference type="ARBA" id="ARBA00012744"/>
    </source>
</evidence>
<evidence type="ECO:0000256" key="5">
    <source>
        <dbReference type="ARBA" id="ARBA00022525"/>
    </source>
</evidence>
<feature type="domain" description="CBM6" evidence="14">
    <location>
        <begin position="637"/>
        <end position="757"/>
    </location>
</feature>
<dbReference type="GO" id="GO:0008422">
    <property type="term" value="F:beta-glucosidase activity"/>
    <property type="evidence" value="ECO:0007669"/>
    <property type="project" value="UniProtKB-EC"/>
</dbReference>
<dbReference type="RefSeq" id="WP_261853199.1">
    <property type="nucleotide sequence ID" value="NZ_BQXY01000005.1"/>
</dbReference>
<evidence type="ECO:0000256" key="9">
    <source>
        <dbReference type="ARBA" id="ARBA00023295"/>
    </source>
</evidence>
<dbReference type="InterPro" id="IPR013783">
    <property type="entry name" value="Ig-like_fold"/>
</dbReference>
<keyword evidence="12" id="KW-1133">Transmembrane helix</keyword>
<dbReference type="InterPro" id="IPR006584">
    <property type="entry name" value="Cellulose-bd_IV"/>
</dbReference>
<proteinExistence type="inferred from homology"/>
<dbReference type="PANTHER" id="PTHR30620:SF16">
    <property type="entry name" value="LYSOSOMAL BETA GLUCOSIDASE"/>
    <property type="match status" value="1"/>
</dbReference>
<feature type="transmembrane region" description="Helical" evidence="12">
    <location>
        <begin position="2496"/>
        <end position="2513"/>
    </location>
</feature>
<dbReference type="Pfam" id="PF00933">
    <property type="entry name" value="Glyco_hydro_3"/>
    <property type="match status" value="1"/>
</dbReference>
<evidence type="ECO:0000256" key="6">
    <source>
        <dbReference type="ARBA" id="ARBA00022729"/>
    </source>
</evidence>
<dbReference type="EC" id="3.2.1.21" evidence="3"/>
<dbReference type="Gene3D" id="3.40.50.1700">
    <property type="entry name" value="Glycoside hydrolase family 3 C-terminal domain"/>
    <property type="match status" value="1"/>
</dbReference>
<dbReference type="InterPro" id="IPR051915">
    <property type="entry name" value="Cellulose_Degrad_GH3"/>
</dbReference>
<evidence type="ECO:0000256" key="4">
    <source>
        <dbReference type="ARBA" id="ARBA00022512"/>
    </source>
</evidence>
<feature type="domain" description="CBM6" evidence="14">
    <location>
        <begin position="1724"/>
        <end position="1850"/>
    </location>
</feature>
<evidence type="ECO:0000259" key="14">
    <source>
        <dbReference type="PROSITE" id="PS51175"/>
    </source>
</evidence>
<dbReference type="SMART" id="SM00606">
    <property type="entry name" value="CBD_IV"/>
    <property type="match status" value="3"/>
</dbReference>
<dbReference type="NCBIfam" id="TIGR01167">
    <property type="entry name" value="LPXTG_anchor"/>
    <property type="match status" value="1"/>
</dbReference>
<dbReference type="InterPro" id="IPR013780">
    <property type="entry name" value="Glyco_hydro_b"/>
</dbReference>
<dbReference type="InterPro" id="IPR019931">
    <property type="entry name" value="LPXTG_anchor"/>
</dbReference>
<keyword evidence="8" id="KW-0572">Peptidoglycan-anchor</keyword>
<dbReference type="PANTHER" id="PTHR30620">
    <property type="entry name" value="PERIPLASMIC BETA-GLUCOSIDASE-RELATED"/>
    <property type="match status" value="1"/>
</dbReference>
<feature type="region of interest" description="Disordered" evidence="11">
    <location>
        <begin position="2223"/>
        <end position="2298"/>
    </location>
</feature>
<protein>
    <recommendedName>
        <fullName evidence="3">beta-glucosidase</fullName>
        <ecNumber evidence="3">3.2.1.21</ecNumber>
    </recommendedName>
</protein>
<evidence type="ECO:0000256" key="8">
    <source>
        <dbReference type="ARBA" id="ARBA00023088"/>
    </source>
</evidence>
<dbReference type="Pfam" id="PF17189">
    <property type="entry name" value="Glyco_hydro_30C"/>
    <property type="match status" value="1"/>
</dbReference>
<comment type="catalytic activity">
    <reaction evidence="1">
        <text>Hydrolysis of terminal, non-reducing beta-D-glucosyl residues with release of beta-D-glucose.</text>
        <dbReference type="EC" id="3.2.1.21"/>
    </reaction>
</comment>
<dbReference type="PROSITE" id="PS51175">
    <property type="entry name" value="CBM6"/>
    <property type="match status" value="5"/>
</dbReference>
<dbReference type="InterPro" id="IPR033452">
    <property type="entry name" value="GH30_C"/>
</dbReference>
<keyword evidence="4" id="KW-0134">Cell wall</keyword>
<dbReference type="Pfam" id="PF02055">
    <property type="entry name" value="Glyco_hydro_30"/>
    <property type="match status" value="1"/>
</dbReference>
<reference evidence="15" key="1">
    <citation type="journal article" date="2023" name="Int. J. Syst. Evol. Microbiol.">
        <title>&lt;i&gt;Clostridium folliculivorans&lt;/i&gt; sp. nov., isolated from soil samples of an organic paddy in Japan.</title>
        <authorList>
            <person name="Tazawa J."/>
            <person name="Kobayashi H."/>
            <person name="Tanizawa Y."/>
            <person name="Uchino A."/>
            <person name="Tanaka F."/>
            <person name="Urashima Y."/>
            <person name="Miura S."/>
            <person name="Sakamoto M."/>
            <person name="Ohkuma M."/>
            <person name="Tohno M."/>
        </authorList>
    </citation>
    <scope>NUCLEOTIDE SEQUENCE</scope>
    <source>
        <strain evidence="15">D1-1</strain>
    </source>
</reference>
<keyword evidence="12" id="KW-0812">Transmembrane</keyword>
<dbReference type="InterPro" id="IPR005084">
    <property type="entry name" value="CBM6"/>
</dbReference>
<evidence type="ECO:0000259" key="13">
    <source>
        <dbReference type="PROSITE" id="PS50847"/>
    </source>
</evidence>
<dbReference type="InterPro" id="IPR032179">
    <property type="entry name" value="Cry22Aa_Ig-like"/>
</dbReference>
<dbReference type="Pfam" id="PF01915">
    <property type="entry name" value="Glyco_hydro_3_C"/>
    <property type="match status" value="1"/>
</dbReference>
<feature type="domain" description="CBM6" evidence="14">
    <location>
        <begin position="1392"/>
        <end position="1516"/>
    </location>
</feature>
<dbReference type="SUPFAM" id="SSF49785">
    <property type="entry name" value="Galactose-binding domain-like"/>
    <property type="match status" value="5"/>
</dbReference>
<evidence type="ECO:0000256" key="10">
    <source>
        <dbReference type="RuleBase" id="RU361161"/>
    </source>
</evidence>
<dbReference type="SUPFAM" id="SSF51011">
    <property type="entry name" value="Glycosyl hydrolase domain"/>
    <property type="match status" value="1"/>
</dbReference>
<dbReference type="Gene3D" id="2.60.40.10">
    <property type="entry name" value="Immunoglobulins"/>
    <property type="match status" value="3"/>
</dbReference>
<dbReference type="InterPro" id="IPR019800">
    <property type="entry name" value="Glyco_hydro_3_AS"/>
</dbReference>
<evidence type="ECO:0000313" key="16">
    <source>
        <dbReference type="Proteomes" id="UP001057868"/>
    </source>
</evidence>
<organism evidence="15 16">
    <name type="scientific">Clostridium folliculivorans</name>
    <dbReference type="NCBI Taxonomy" id="2886038"/>
    <lineage>
        <taxon>Bacteria</taxon>
        <taxon>Bacillati</taxon>
        <taxon>Bacillota</taxon>
        <taxon>Clostridia</taxon>
        <taxon>Eubacteriales</taxon>
        <taxon>Clostridiaceae</taxon>
        <taxon>Clostridium</taxon>
    </lineage>
</organism>
<feature type="domain" description="Gram-positive cocci surface proteins LPxTG" evidence="13">
    <location>
        <begin position="2485"/>
        <end position="2519"/>
    </location>
</feature>
<evidence type="ECO:0000256" key="7">
    <source>
        <dbReference type="ARBA" id="ARBA00022801"/>
    </source>
</evidence>
<comment type="caution">
    <text evidence="15">The sequence shown here is derived from an EMBL/GenBank/DDBJ whole genome shotgun (WGS) entry which is preliminary data.</text>
</comment>
<dbReference type="PROSITE" id="PS50847">
    <property type="entry name" value="GRAM_POS_ANCHORING"/>
    <property type="match status" value="1"/>
</dbReference>